<keyword evidence="5" id="KW-1185">Reference proteome</keyword>
<feature type="domain" description="PhoD-like phosphatase metallophosphatase" evidence="2">
    <location>
        <begin position="145"/>
        <end position="451"/>
    </location>
</feature>
<dbReference type="InterPro" id="IPR018946">
    <property type="entry name" value="PhoD-like_MPP"/>
</dbReference>
<dbReference type="EMBL" id="JAPWIE010000007">
    <property type="protein sequence ID" value="MCZ4552648.1"/>
    <property type="molecule type" value="Genomic_DNA"/>
</dbReference>
<dbReference type="Proteomes" id="UP001067235">
    <property type="component" value="Unassembled WGS sequence"/>
</dbReference>
<dbReference type="Gene3D" id="3.60.21.70">
    <property type="entry name" value="PhoD-like phosphatase"/>
    <property type="match status" value="1"/>
</dbReference>
<protein>
    <submittedName>
        <fullName evidence="4">Alkaline phosphatase D family protein</fullName>
    </submittedName>
</protein>
<name>A0ABT4N058_GORRU</name>
<dbReference type="InterPro" id="IPR029052">
    <property type="entry name" value="Metallo-depent_PP-like"/>
</dbReference>
<evidence type="ECO:0000256" key="1">
    <source>
        <dbReference type="SAM" id="MobiDB-lite"/>
    </source>
</evidence>
<dbReference type="PANTHER" id="PTHR37031:SF2">
    <property type="entry name" value="PHOD-LIKE PHOSPHATASE METALLOPHOSPHATASE DOMAIN-CONTAINING PROTEIN"/>
    <property type="match status" value="1"/>
</dbReference>
<dbReference type="SUPFAM" id="SSF56300">
    <property type="entry name" value="Metallo-dependent phosphatases"/>
    <property type="match status" value="1"/>
</dbReference>
<proteinExistence type="predicted"/>
<comment type="caution">
    <text evidence="4">The sequence shown here is derived from an EMBL/GenBank/DDBJ whole genome shotgun (WGS) entry which is preliminary data.</text>
</comment>
<sequence length="559" mass="62699">MSIESPALVLGPILRFVDSTRATVWVETDRACAVEVSTSTGQSGMEQTWDVHDHHYAVIQLRGLPAATLIDYTVTLTAAADVGEAGVTVRSGGRLHTASDDAPLTVAFGSCRRGDTYDDESLKAIGADGLAGLARRVEAQGPDEWPQLLLLLGDQVYADDPSPEIKALLRERRASRNDPELGEEVLEEICDFEEYTWLYRESWGVDEVSGLMASIPSCMILDDHDLRDDWNSSLDWRKTMEQKSWWRRRVIGAFSSYYVYQHLGNLSPDELGKDALYGAIRAAATSDEREKLLSDFALLADSEPESARWSYVRDLGNTRIIMIDSRCSRDLDPERRAMLDDAEWKWLSERATETSARHIVFGTSLPYLMLPALHHLEQWNEAVAQGAWGKRFAKVGEKLRLELDLEHWAAFGNSFRDMVGLVDDLVDHPRPPASILWLSGDVHCSYVARADLSDRGTERTALYQLTMSPFRNPLERPIRVVNRVAIRKPIVKFMRFLSRRAGVGDVPITWQAQAGPWFDNGVMSLRLDGDQASVQIDHASTGADGTQRLTRTHEMELTP</sequence>
<reference evidence="4" key="1">
    <citation type="submission" date="2022-12" db="EMBL/GenBank/DDBJ databases">
        <authorList>
            <person name="Krivoruchko A.V."/>
            <person name="Elkin A."/>
        </authorList>
    </citation>
    <scope>NUCLEOTIDE SEQUENCE</scope>
    <source>
        <strain evidence="4">IEGM 1388</strain>
    </source>
</reference>
<evidence type="ECO:0000259" key="2">
    <source>
        <dbReference type="Pfam" id="PF09423"/>
    </source>
</evidence>
<evidence type="ECO:0000313" key="5">
    <source>
        <dbReference type="Proteomes" id="UP001067235"/>
    </source>
</evidence>
<feature type="domain" description="DUF7800" evidence="3">
    <location>
        <begin position="6"/>
        <end position="78"/>
    </location>
</feature>
<dbReference type="InterPro" id="IPR056702">
    <property type="entry name" value="DUF7800"/>
</dbReference>
<gene>
    <name evidence="4" type="ORF">O4213_21850</name>
</gene>
<dbReference type="RefSeq" id="WP_301573330.1">
    <property type="nucleotide sequence ID" value="NZ_JAPWIE010000007.1"/>
</dbReference>
<dbReference type="PANTHER" id="PTHR37031">
    <property type="entry name" value="METALLOPHOSPHATASE BINDING DOMAIN PROTEIN"/>
    <property type="match status" value="1"/>
</dbReference>
<evidence type="ECO:0000313" key="4">
    <source>
        <dbReference type="EMBL" id="MCZ4552648.1"/>
    </source>
</evidence>
<dbReference type="Pfam" id="PF25077">
    <property type="entry name" value="DUF7800"/>
    <property type="match status" value="1"/>
</dbReference>
<organism evidence="4 5">
    <name type="scientific">Gordonia rubripertincta</name>
    <name type="common">Rhodococcus corallinus</name>
    <dbReference type="NCBI Taxonomy" id="36822"/>
    <lineage>
        <taxon>Bacteria</taxon>
        <taxon>Bacillati</taxon>
        <taxon>Actinomycetota</taxon>
        <taxon>Actinomycetes</taxon>
        <taxon>Mycobacteriales</taxon>
        <taxon>Gordoniaceae</taxon>
        <taxon>Gordonia</taxon>
    </lineage>
</organism>
<feature type="region of interest" description="Disordered" evidence="1">
    <location>
        <begin position="536"/>
        <end position="559"/>
    </location>
</feature>
<accession>A0ABT4N058</accession>
<dbReference type="InterPro" id="IPR038607">
    <property type="entry name" value="PhoD-like_sf"/>
</dbReference>
<evidence type="ECO:0000259" key="3">
    <source>
        <dbReference type="Pfam" id="PF25077"/>
    </source>
</evidence>
<dbReference type="Pfam" id="PF09423">
    <property type="entry name" value="PhoD"/>
    <property type="match status" value="1"/>
</dbReference>